<keyword evidence="3" id="KW-0285">Flavoprotein</keyword>
<dbReference type="RefSeq" id="WP_003607782.1">
    <property type="nucleotide sequence ID" value="NZ_ALXH01000143.1"/>
</dbReference>
<dbReference type="PANTHER" id="PTHR43429:SF1">
    <property type="entry name" value="NAD(P)H SULFUR OXIDOREDUCTASE (COA-DEPENDENT)"/>
    <property type="match status" value="1"/>
</dbReference>
<sequence>MKIVVIGGAHAGLSAVNAFRHVNKDDEIVILEKNLRDRPFISAGIKLALNGKVSSAEQVNFEHFEGQPNTTYRAGVLVERIDATKKRVYARRIEDGSMIEESFDKLVYALGSSARVPSFVGADLDRVVFVKDEQDAQDINKFAKGFRKKALVYGGGPVSTELAAALVHAGVHVTFVTRSERLMTRYFDQTVQEDLEKTLTDNKVVLRKHQEVVSVENQGKKIEVNFNNGTSEVFDFMAIASGLQPNTMLLAGQVDMRDNGAIVVNGQMQSSNPDIYAVGDSAVVDGKFDQYFPLMSAALKMGRVAGYALAGVDVQIQPILRTIGFSVFDRFFYKTGLTVTAAKERIGETIERLDIHTPATIHALGEKSDILASLIYDYETGIVYGAQIATNAPAAAEVITTLSHAVSSGLTVDQLAFLDTYFESEINLPYSVANRLGEMGVIAEYQRRHGQEVTKKVTDGDDELNGFQ</sequence>
<evidence type="ECO:0000259" key="8">
    <source>
        <dbReference type="Pfam" id="PF02852"/>
    </source>
</evidence>
<dbReference type="InterPro" id="IPR036188">
    <property type="entry name" value="FAD/NAD-bd_sf"/>
</dbReference>
<name>A0A4Z0RNH8_WEICO</name>
<organism evidence="11 12">
    <name type="scientific">Weissella confusa</name>
    <name type="common">Lactobacillus confusus</name>
    <dbReference type="NCBI Taxonomy" id="1583"/>
    <lineage>
        <taxon>Bacteria</taxon>
        <taxon>Bacillati</taxon>
        <taxon>Bacillota</taxon>
        <taxon>Bacilli</taxon>
        <taxon>Lactobacillales</taxon>
        <taxon>Lactobacillaceae</taxon>
        <taxon>Weissella</taxon>
    </lineage>
</organism>
<dbReference type="SUPFAM" id="SSF55424">
    <property type="entry name" value="FAD/NAD-linked reductases, dimerisation (C-terminal) domain"/>
    <property type="match status" value="1"/>
</dbReference>
<evidence type="ECO:0000256" key="1">
    <source>
        <dbReference type="ARBA" id="ARBA00001974"/>
    </source>
</evidence>
<dbReference type="OrthoDB" id="9802028at2"/>
<keyword evidence="6" id="KW-0558">Oxidation</keyword>
<keyword evidence="12" id="KW-1185">Reference proteome</keyword>
<evidence type="ECO:0000256" key="3">
    <source>
        <dbReference type="ARBA" id="ARBA00022630"/>
    </source>
</evidence>
<proteinExistence type="inferred from homology"/>
<evidence type="ECO:0000256" key="7">
    <source>
        <dbReference type="ARBA" id="ARBA00023284"/>
    </source>
</evidence>
<dbReference type="SUPFAM" id="SSF51905">
    <property type="entry name" value="FAD/NAD(P)-binding domain"/>
    <property type="match status" value="1"/>
</dbReference>
<dbReference type="InterPro" id="IPR016156">
    <property type="entry name" value="FAD/NAD-linked_Rdtase_dimer_sf"/>
</dbReference>
<dbReference type="InterPro" id="IPR050260">
    <property type="entry name" value="FAD-bd_OxRdtase"/>
</dbReference>
<keyword evidence="4" id="KW-0274">FAD</keyword>
<protein>
    <submittedName>
        <fullName evidence="11">FAD-dependent oxidoreductase</fullName>
    </submittedName>
</protein>
<comment type="cofactor">
    <cofactor evidence="1">
        <name>FAD</name>
        <dbReference type="ChEBI" id="CHEBI:57692"/>
    </cofactor>
</comment>
<dbReference type="Gene3D" id="3.50.50.60">
    <property type="entry name" value="FAD/NAD(P)-binding domain"/>
    <property type="match status" value="2"/>
</dbReference>
<keyword evidence="5" id="KW-0560">Oxidoreductase</keyword>
<evidence type="ECO:0000313" key="11">
    <source>
        <dbReference type="EMBL" id="MBJ7639542.1"/>
    </source>
</evidence>
<accession>A0A4Z0RNH8</accession>
<evidence type="ECO:0000313" key="10">
    <source>
        <dbReference type="EMBL" id="MBJ7633171.1"/>
    </source>
</evidence>
<comment type="similarity">
    <text evidence="2">Belongs to the class-III pyridine nucleotide-disulfide oxidoreductase family.</text>
</comment>
<evidence type="ECO:0000256" key="6">
    <source>
        <dbReference type="ARBA" id="ARBA00023097"/>
    </source>
</evidence>
<dbReference type="EMBL" id="JAAOCX010000012">
    <property type="protein sequence ID" value="MBJ7633171.1"/>
    <property type="molecule type" value="Genomic_DNA"/>
</dbReference>
<reference evidence="11 12" key="2">
    <citation type="journal article" date="2021" name="Int. J. Food Microbiol.">
        <title>Safety demonstration of a microbial species for use in the food chain: Weissella confusa.</title>
        <authorList>
            <person name="Bourdichon F."/>
            <person name="Patrone V."/>
            <person name="Fontana A."/>
            <person name="Milani G."/>
            <person name="Morelli L."/>
        </authorList>
    </citation>
    <scope>NUCLEOTIDE SEQUENCE [LARGE SCALE GENOMIC DNA]</scope>
    <source>
        <strain evidence="10">CCUG 30943</strain>
        <strain evidence="11 12">CCUG 43002</strain>
    </source>
</reference>
<dbReference type="PRINTS" id="PR00411">
    <property type="entry name" value="PNDRDTASEI"/>
</dbReference>
<keyword evidence="7" id="KW-0676">Redox-active center</keyword>
<feature type="domain" description="FAD/NAD(P)-binding" evidence="9">
    <location>
        <begin position="1"/>
        <end position="302"/>
    </location>
</feature>
<evidence type="ECO:0000313" key="12">
    <source>
        <dbReference type="Proteomes" id="UP000728106"/>
    </source>
</evidence>
<dbReference type="PANTHER" id="PTHR43429">
    <property type="entry name" value="PYRIDINE NUCLEOTIDE-DISULFIDE OXIDOREDUCTASE DOMAIN-CONTAINING"/>
    <property type="match status" value="1"/>
</dbReference>
<comment type="caution">
    <text evidence="11">The sequence shown here is derived from an EMBL/GenBank/DDBJ whole genome shotgun (WGS) entry which is preliminary data.</text>
</comment>
<evidence type="ECO:0000256" key="4">
    <source>
        <dbReference type="ARBA" id="ARBA00022827"/>
    </source>
</evidence>
<evidence type="ECO:0000256" key="5">
    <source>
        <dbReference type="ARBA" id="ARBA00023002"/>
    </source>
</evidence>
<dbReference type="GO" id="GO:0016491">
    <property type="term" value="F:oxidoreductase activity"/>
    <property type="evidence" value="ECO:0007669"/>
    <property type="project" value="UniProtKB-KW"/>
</dbReference>
<dbReference type="Pfam" id="PF02852">
    <property type="entry name" value="Pyr_redox_dim"/>
    <property type="match status" value="1"/>
</dbReference>
<reference evidence="11" key="1">
    <citation type="submission" date="2020-02" db="EMBL/GenBank/DDBJ databases">
        <authorList>
            <person name="Fontana A."/>
            <person name="Patrone V."/>
            <person name="Morelli L."/>
        </authorList>
    </citation>
    <scope>NUCLEOTIDE SEQUENCE</scope>
    <source>
        <strain evidence="10">CCUG 30943</strain>
        <strain evidence="11">CCUG 43002</strain>
    </source>
</reference>
<evidence type="ECO:0000256" key="2">
    <source>
        <dbReference type="ARBA" id="ARBA00009130"/>
    </source>
</evidence>
<feature type="domain" description="Pyridine nucleotide-disulphide oxidoreductase dimerisation" evidence="8">
    <location>
        <begin position="335"/>
        <end position="416"/>
    </location>
</feature>
<dbReference type="Proteomes" id="UP000808038">
    <property type="component" value="Unassembled WGS sequence"/>
</dbReference>
<dbReference type="Pfam" id="PF07992">
    <property type="entry name" value="Pyr_redox_2"/>
    <property type="match status" value="1"/>
</dbReference>
<dbReference type="AlphaFoldDB" id="A0A4Z0RNH8"/>
<dbReference type="PRINTS" id="PR00368">
    <property type="entry name" value="FADPNR"/>
</dbReference>
<evidence type="ECO:0000259" key="9">
    <source>
        <dbReference type="Pfam" id="PF07992"/>
    </source>
</evidence>
<dbReference type="InterPro" id="IPR023753">
    <property type="entry name" value="FAD/NAD-binding_dom"/>
</dbReference>
<gene>
    <name evidence="11" type="ORF">HAU20_09125</name>
    <name evidence="10" type="ORF">HAU43_08775</name>
</gene>
<dbReference type="EMBL" id="JAAOCP010000011">
    <property type="protein sequence ID" value="MBJ7639542.1"/>
    <property type="molecule type" value="Genomic_DNA"/>
</dbReference>
<dbReference type="InterPro" id="IPR004099">
    <property type="entry name" value="Pyr_nucl-diS_OxRdtase_dimer"/>
</dbReference>
<dbReference type="Gene3D" id="3.30.390.30">
    <property type="match status" value="1"/>
</dbReference>
<dbReference type="Proteomes" id="UP000728106">
    <property type="component" value="Unassembled WGS sequence"/>
</dbReference>